<dbReference type="Proteomes" id="UP000320674">
    <property type="component" value="Unassembled WGS sequence"/>
</dbReference>
<dbReference type="AlphaFoldDB" id="A0A552H7K3"/>
<reference evidence="2 3" key="1">
    <citation type="submission" date="2019-01" db="EMBL/GenBank/DDBJ databases">
        <title>Coherence of Microcystis species and biogeography revealed through population genomics.</title>
        <authorList>
            <person name="Perez-Carrascal O.M."/>
            <person name="Terrat Y."/>
            <person name="Giani A."/>
            <person name="Fortin N."/>
            <person name="Tromas N."/>
            <person name="Shapiro B.J."/>
        </authorList>
    </citation>
    <scope>NUCLEOTIDE SEQUENCE [LARGE SCALE GENOMIC DNA]</scope>
    <source>
        <strain evidence="2">Mv_BB_P_19951000_S68D</strain>
    </source>
</reference>
<keyword evidence="1" id="KW-1277">Toxin-antitoxin system</keyword>
<name>A0A552H7K3_MICVR</name>
<sequence length="87" mass="10611">MVYSVNYEPEAVNDLDQVTQTTRVRIFKKIEWLKNNFDQTSPLPLTGNFSGFYKLRIGDYRIIYEFDRENRIIYINRIGHRREIYEE</sequence>
<evidence type="ECO:0000256" key="1">
    <source>
        <dbReference type="ARBA" id="ARBA00022649"/>
    </source>
</evidence>
<dbReference type="Gene3D" id="3.30.2310.20">
    <property type="entry name" value="RelE-like"/>
    <property type="match status" value="1"/>
</dbReference>
<dbReference type="InterPro" id="IPR007712">
    <property type="entry name" value="RelE/ParE_toxin"/>
</dbReference>
<dbReference type="PANTHER" id="PTHR38813:SF1">
    <property type="entry name" value="TOXIN RELE1-RELATED"/>
    <property type="match status" value="1"/>
</dbReference>
<proteinExistence type="predicted"/>
<comment type="caution">
    <text evidence="2">The sequence shown here is derived from an EMBL/GenBank/DDBJ whole genome shotgun (WGS) entry which is preliminary data.</text>
</comment>
<evidence type="ECO:0000313" key="2">
    <source>
        <dbReference type="EMBL" id="TRU67099.1"/>
    </source>
</evidence>
<evidence type="ECO:0000313" key="3">
    <source>
        <dbReference type="Proteomes" id="UP000320674"/>
    </source>
</evidence>
<accession>A0A552H7K3</accession>
<dbReference type="SUPFAM" id="SSF143011">
    <property type="entry name" value="RelE-like"/>
    <property type="match status" value="1"/>
</dbReference>
<organism evidence="2 3">
    <name type="scientific">Microcystis viridis Mv_BB_P_19951000_S68D</name>
    <dbReference type="NCBI Taxonomy" id="2486270"/>
    <lineage>
        <taxon>Bacteria</taxon>
        <taxon>Bacillati</taxon>
        <taxon>Cyanobacteriota</taxon>
        <taxon>Cyanophyceae</taxon>
        <taxon>Oscillatoriophycideae</taxon>
        <taxon>Chroococcales</taxon>
        <taxon>Microcystaceae</taxon>
        <taxon>Microcystis</taxon>
    </lineage>
</organism>
<dbReference type="InterPro" id="IPR035093">
    <property type="entry name" value="RelE/ParE_toxin_dom_sf"/>
</dbReference>
<gene>
    <name evidence="2" type="ORF">EWV77_23225</name>
</gene>
<dbReference type="InterPro" id="IPR052747">
    <property type="entry name" value="TA_system_RelE_toxin"/>
</dbReference>
<dbReference type="EMBL" id="SFAZ01000326">
    <property type="protein sequence ID" value="TRU67099.1"/>
    <property type="molecule type" value="Genomic_DNA"/>
</dbReference>
<protein>
    <submittedName>
        <fullName evidence="2">Type II toxin-antitoxin system RelE/ParE family toxin</fullName>
    </submittedName>
</protein>
<dbReference type="NCBIfam" id="TIGR02385">
    <property type="entry name" value="RelE_StbE"/>
    <property type="match status" value="1"/>
</dbReference>
<dbReference type="Pfam" id="PF05016">
    <property type="entry name" value="ParE_toxin"/>
    <property type="match status" value="1"/>
</dbReference>
<dbReference type="PANTHER" id="PTHR38813">
    <property type="match status" value="1"/>
</dbReference>